<dbReference type="PANTHER" id="PTHR31272:SF9">
    <property type="entry name" value="BLL1027 PROTEIN"/>
    <property type="match status" value="1"/>
</dbReference>
<evidence type="ECO:0000256" key="5">
    <source>
        <dbReference type="ARBA" id="ARBA00022989"/>
    </source>
</evidence>
<dbReference type="GO" id="GO:0016020">
    <property type="term" value="C:membrane"/>
    <property type="evidence" value="ECO:0007669"/>
    <property type="project" value="UniProtKB-SubCell"/>
</dbReference>
<dbReference type="Proteomes" id="UP000199229">
    <property type="component" value="Unassembled WGS sequence"/>
</dbReference>
<evidence type="ECO:0000256" key="1">
    <source>
        <dbReference type="ARBA" id="ARBA00004141"/>
    </source>
</evidence>
<evidence type="ECO:0000313" key="9">
    <source>
        <dbReference type="EMBL" id="SFG91958.1"/>
    </source>
</evidence>
<dbReference type="GO" id="GO:0017004">
    <property type="term" value="P:cytochrome complex assembly"/>
    <property type="evidence" value="ECO:0007669"/>
    <property type="project" value="UniProtKB-KW"/>
</dbReference>
<sequence length="239" mass="23970">MAASLGLAFLAGLLSVLSPCVLPLLPLVLGAAVSEHRFGPVALAGGLALAFVAIGLFVATIGFSIGLDTDVFRKIAALLLVALGLVLLIPAAQTRFAAAAGPLADRAQARFGGLSTAGLGGQFGVGLLLGAVWSPCVGPTLGAAALLAARGRDLPTVALTMILFGLGAGLPLALLGALSRTTLLGWRDRMMRLGRGLKAAFGLILAATGLAILTGLDKALETALVAASPDWLTALTTRF</sequence>
<accession>A0A1I2VRU9</accession>
<protein>
    <submittedName>
        <fullName evidence="9">Cytochrome C biogenesis protein transmembrane region</fullName>
    </submittedName>
</protein>
<organism evidence="9 10">
    <name type="scientific">Methylobacterium gossipiicola</name>
    <dbReference type="NCBI Taxonomy" id="582675"/>
    <lineage>
        <taxon>Bacteria</taxon>
        <taxon>Pseudomonadati</taxon>
        <taxon>Pseudomonadota</taxon>
        <taxon>Alphaproteobacteria</taxon>
        <taxon>Hyphomicrobiales</taxon>
        <taxon>Methylobacteriaceae</taxon>
        <taxon>Methylobacterium</taxon>
    </lineage>
</organism>
<evidence type="ECO:0000313" key="10">
    <source>
        <dbReference type="Proteomes" id="UP000199229"/>
    </source>
</evidence>
<feature type="transmembrane region" description="Helical" evidence="7">
    <location>
        <begin position="40"/>
        <end position="63"/>
    </location>
</feature>
<gene>
    <name evidence="9" type="ORF">SAMN05192565_11717</name>
</gene>
<dbReference type="PANTHER" id="PTHR31272">
    <property type="entry name" value="CYTOCHROME C-TYPE BIOGENESIS PROTEIN HI_1454-RELATED"/>
    <property type="match status" value="1"/>
</dbReference>
<evidence type="ECO:0000256" key="6">
    <source>
        <dbReference type="ARBA" id="ARBA00023136"/>
    </source>
</evidence>
<evidence type="ECO:0000256" key="4">
    <source>
        <dbReference type="ARBA" id="ARBA00022748"/>
    </source>
</evidence>
<dbReference type="AlphaFoldDB" id="A0A1I2VRU9"/>
<feature type="transmembrane region" description="Helical" evidence="7">
    <location>
        <begin position="157"/>
        <end position="178"/>
    </location>
</feature>
<proteinExistence type="inferred from homology"/>
<evidence type="ECO:0000256" key="2">
    <source>
        <dbReference type="ARBA" id="ARBA00006143"/>
    </source>
</evidence>
<dbReference type="Pfam" id="PF02683">
    <property type="entry name" value="DsbD_TM"/>
    <property type="match status" value="1"/>
</dbReference>
<dbReference type="RefSeq" id="WP_091973088.1">
    <property type="nucleotide sequence ID" value="NZ_FOPM01000017.1"/>
</dbReference>
<dbReference type="STRING" id="582675.SAMN05192565_11717"/>
<reference evidence="10" key="1">
    <citation type="submission" date="2016-10" db="EMBL/GenBank/DDBJ databases">
        <authorList>
            <person name="Varghese N."/>
            <person name="Submissions S."/>
        </authorList>
    </citation>
    <scope>NUCLEOTIDE SEQUENCE [LARGE SCALE GENOMIC DNA]</scope>
    <source>
        <strain evidence="10">Gh-105</strain>
    </source>
</reference>
<name>A0A1I2VRU9_9HYPH</name>
<evidence type="ECO:0000256" key="7">
    <source>
        <dbReference type="SAM" id="Phobius"/>
    </source>
</evidence>
<comment type="subcellular location">
    <subcellularLocation>
        <location evidence="1">Membrane</location>
        <topology evidence="1">Multi-pass membrane protein</topology>
    </subcellularLocation>
</comment>
<keyword evidence="4" id="KW-0201">Cytochrome c-type biogenesis</keyword>
<keyword evidence="3 7" id="KW-0812">Transmembrane</keyword>
<keyword evidence="6 7" id="KW-0472">Membrane</keyword>
<dbReference type="InterPro" id="IPR051790">
    <property type="entry name" value="Cytochrome_c-biogenesis_DsbD"/>
</dbReference>
<dbReference type="EMBL" id="FOPM01000017">
    <property type="protein sequence ID" value="SFG91958.1"/>
    <property type="molecule type" value="Genomic_DNA"/>
</dbReference>
<keyword evidence="10" id="KW-1185">Reference proteome</keyword>
<evidence type="ECO:0000256" key="3">
    <source>
        <dbReference type="ARBA" id="ARBA00022692"/>
    </source>
</evidence>
<evidence type="ECO:0000259" key="8">
    <source>
        <dbReference type="Pfam" id="PF02683"/>
    </source>
</evidence>
<keyword evidence="5 7" id="KW-1133">Transmembrane helix</keyword>
<comment type="similarity">
    <text evidence="2">Belongs to the DsbD family.</text>
</comment>
<feature type="transmembrane region" description="Helical" evidence="7">
    <location>
        <begin position="199"/>
        <end position="216"/>
    </location>
</feature>
<dbReference type="InterPro" id="IPR003834">
    <property type="entry name" value="Cyt_c_assmbl_TM_dom"/>
</dbReference>
<feature type="transmembrane region" description="Helical" evidence="7">
    <location>
        <begin position="75"/>
        <end position="93"/>
    </location>
</feature>
<feature type="domain" description="Cytochrome C biogenesis protein transmembrane" evidence="8">
    <location>
        <begin position="4"/>
        <end position="213"/>
    </location>
</feature>